<evidence type="ECO:0000313" key="6">
    <source>
        <dbReference type="Proteomes" id="UP000541154"/>
    </source>
</evidence>
<dbReference type="GO" id="GO:0022857">
    <property type="term" value="F:transmembrane transporter activity"/>
    <property type="evidence" value="ECO:0007669"/>
    <property type="project" value="InterPro"/>
</dbReference>
<feature type="transmembrane region" description="Helical" evidence="3">
    <location>
        <begin position="385"/>
        <end position="406"/>
    </location>
</feature>
<dbReference type="InterPro" id="IPR020846">
    <property type="entry name" value="MFS_dom"/>
</dbReference>
<dbReference type="InterPro" id="IPR036259">
    <property type="entry name" value="MFS_trans_sf"/>
</dbReference>
<name>A0A8H6AD55_PETAA</name>
<accession>A0A8H6AD55</accession>
<dbReference type="Proteomes" id="UP000541154">
    <property type="component" value="Unassembled WGS sequence"/>
</dbReference>
<dbReference type="EMBL" id="SPNV01000028">
    <property type="protein sequence ID" value="KAF5864820.1"/>
    <property type="molecule type" value="Genomic_DNA"/>
</dbReference>
<keyword evidence="6" id="KW-1185">Reference proteome</keyword>
<dbReference type="PROSITE" id="PS50850">
    <property type="entry name" value="MFS"/>
    <property type="match status" value="1"/>
</dbReference>
<feature type="transmembrane region" description="Helical" evidence="3">
    <location>
        <begin position="196"/>
        <end position="216"/>
    </location>
</feature>
<feature type="transmembrane region" description="Helical" evidence="3">
    <location>
        <begin position="237"/>
        <end position="262"/>
    </location>
</feature>
<dbReference type="PANTHER" id="PTHR11360">
    <property type="entry name" value="MONOCARBOXYLATE TRANSPORTER"/>
    <property type="match status" value="1"/>
</dbReference>
<dbReference type="Gene3D" id="1.20.1250.20">
    <property type="entry name" value="MFS general substrate transporter like domains"/>
    <property type="match status" value="1"/>
</dbReference>
<dbReference type="GO" id="GO:0016020">
    <property type="term" value="C:membrane"/>
    <property type="evidence" value="ECO:0007669"/>
    <property type="project" value="UniProtKB-SubCell"/>
</dbReference>
<comment type="subcellular location">
    <subcellularLocation>
        <location evidence="1">Membrane</location>
        <topology evidence="1">Multi-pass membrane protein</topology>
    </subcellularLocation>
</comment>
<evidence type="ECO:0000313" key="5">
    <source>
        <dbReference type="EMBL" id="KAF5864820.1"/>
    </source>
</evidence>
<feature type="transmembrane region" description="Helical" evidence="3">
    <location>
        <begin position="274"/>
        <end position="293"/>
    </location>
</feature>
<dbReference type="PANTHER" id="PTHR11360:SF250">
    <property type="entry name" value="MFS-TYPE TRANSPORTER AFUA_1G00970"/>
    <property type="match status" value="1"/>
</dbReference>
<sequence length="447" mass="48372">MSQSTSVRLNKELLNSIESPQDPTSISSSENDNVDKRPSSEFTCFFVTFCSVGFVNAFGVFQEYYEQALLSNKSASDISWLGSVNIFCMFGCTSIAGILTDKYGPRFPLCFGSLVMVFALMMMSLSTQYYQLFLTQAVLFGVGISFVILPAMATVSYYYAASRSLAMGITVAGSSLGGVIWPIALHRLLSEVKFGWTIRIAAFMMIPLLGLGCLMMDRPREFANRPKPKADFSIVKNPVIIFLSIGLFLVFLGLFSPLFYIPSYMVSLGKDANLAFYMVSIVNAASLFGRVLPGLLADKTGNYNVLFLVTVFSGLVACCWTKATSVGGIVVFSLAYGLASGVSSPLNLELPRFNWTFNSLTLMKAVISLQSPCAAQIVPKEQFGLAMGAVMTFLSISGLIGTPISGQVLSPYGYLGLSLFSGLAMLLGSVFILIARLKIKTGLLVKV</sequence>
<evidence type="ECO:0000256" key="1">
    <source>
        <dbReference type="ARBA" id="ARBA00004141"/>
    </source>
</evidence>
<organism evidence="5 6">
    <name type="scientific">Petromyces alliaceus</name>
    <name type="common">Aspergillus alliaceus</name>
    <dbReference type="NCBI Taxonomy" id="209559"/>
    <lineage>
        <taxon>Eukaryota</taxon>
        <taxon>Fungi</taxon>
        <taxon>Dikarya</taxon>
        <taxon>Ascomycota</taxon>
        <taxon>Pezizomycotina</taxon>
        <taxon>Eurotiomycetes</taxon>
        <taxon>Eurotiomycetidae</taxon>
        <taxon>Eurotiales</taxon>
        <taxon>Aspergillaceae</taxon>
        <taxon>Aspergillus</taxon>
        <taxon>Aspergillus subgen. Circumdati</taxon>
    </lineage>
</organism>
<proteinExistence type="inferred from homology"/>
<comment type="caution">
    <text evidence="5">The sequence shown here is derived from an EMBL/GenBank/DDBJ whole genome shotgun (WGS) entry which is preliminary data.</text>
</comment>
<dbReference type="InterPro" id="IPR050327">
    <property type="entry name" value="Proton-linked_MCT"/>
</dbReference>
<evidence type="ECO:0000256" key="2">
    <source>
        <dbReference type="ARBA" id="ARBA00006727"/>
    </source>
</evidence>
<dbReference type="SUPFAM" id="SSF103473">
    <property type="entry name" value="MFS general substrate transporter"/>
    <property type="match status" value="1"/>
</dbReference>
<comment type="similarity">
    <text evidence="2">Belongs to the major facilitator superfamily. Monocarboxylate porter (TC 2.A.1.13) family.</text>
</comment>
<feature type="transmembrane region" description="Helical" evidence="3">
    <location>
        <begin position="305"/>
        <end position="335"/>
    </location>
</feature>
<feature type="domain" description="Major facilitator superfamily (MFS) profile" evidence="4">
    <location>
        <begin position="37"/>
        <end position="440"/>
    </location>
</feature>
<dbReference type="AlphaFoldDB" id="A0A8H6AD55"/>
<keyword evidence="3" id="KW-0472">Membrane</keyword>
<feature type="transmembrane region" description="Helical" evidence="3">
    <location>
        <begin position="42"/>
        <end position="60"/>
    </location>
</feature>
<dbReference type="CDD" id="cd17352">
    <property type="entry name" value="MFS_MCT_SLC16"/>
    <property type="match status" value="1"/>
</dbReference>
<feature type="transmembrane region" description="Helical" evidence="3">
    <location>
        <begin position="137"/>
        <end position="158"/>
    </location>
</feature>
<feature type="transmembrane region" description="Helical" evidence="3">
    <location>
        <begin position="107"/>
        <end position="125"/>
    </location>
</feature>
<evidence type="ECO:0000259" key="4">
    <source>
        <dbReference type="PROSITE" id="PS50850"/>
    </source>
</evidence>
<dbReference type="InterPro" id="IPR011701">
    <property type="entry name" value="MFS"/>
</dbReference>
<keyword evidence="3" id="KW-1133">Transmembrane helix</keyword>
<feature type="transmembrane region" description="Helical" evidence="3">
    <location>
        <begin position="80"/>
        <end position="100"/>
    </location>
</feature>
<dbReference type="Pfam" id="PF07690">
    <property type="entry name" value="MFS_1"/>
    <property type="match status" value="1"/>
</dbReference>
<feature type="transmembrane region" description="Helical" evidence="3">
    <location>
        <begin position="165"/>
        <end position="184"/>
    </location>
</feature>
<reference evidence="5 6" key="1">
    <citation type="submission" date="2019-04" db="EMBL/GenBank/DDBJ databases">
        <title>Aspergillus burnettii sp. nov., novel species from soil in southeast Queensland.</title>
        <authorList>
            <person name="Gilchrist C.L.M."/>
            <person name="Pitt J.I."/>
            <person name="Lange L."/>
            <person name="Lacey H.J."/>
            <person name="Vuong D."/>
            <person name="Midgley D.J."/>
            <person name="Greenfield P."/>
            <person name="Bradbury M."/>
            <person name="Lacey E."/>
            <person name="Busk P.K."/>
            <person name="Pilgaard B."/>
            <person name="Chooi Y.H."/>
            <person name="Piggott A.M."/>
        </authorList>
    </citation>
    <scope>NUCLEOTIDE SEQUENCE [LARGE SCALE GENOMIC DNA]</scope>
    <source>
        <strain evidence="5 6">FRR 5400</strain>
    </source>
</reference>
<protein>
    <recommendedName>
        <fullName evidence="4">Major facilitator superfamily (MFS) profile domain-containing protein</fullName>
    </recommendedName>
</protein>
<evidence type="ECO:0000256" key="3">
    <source>
        <dbReference type="SAM" id="Phobius"/>
    </source>
</evidence>
<feature type="transmembrane region" description="Helical" evidence="3">
    <location>
        <begin position="412"/>
        <end position="434"/>
    </location>
</feature>
<keyword evidence="3" id="KW-0812">Transmembrane</keyword>
<gene>
    <name evidence="5" type="ORF">ETB97_006358</name>
</gene>